<reference evidence="1 2" key="1">
    <citation type="submission" date="2021-08" db="EMBL/GenBank/DDBJ databases">
        <title>Caldovatus sediminis gen. nov., sp. nov., a moderately thermophilic bacterium isolated from a hot spring.</title>
        <authorList>
            <person name="Hu C.-J."/>
            <person name="Li W.-J."/>
            <person name="Xian W.-D."/>
        </authorList>
    </citation>
    <scope>NUCLEOTIDE SEQUENCE [LARGE SCALE GENOMIC DNA]</scope>
    <source>
        <strain evidence="1 2">SYSU G05006</strain>
    </source>
</reference>
<accession>A0ABS7F7A5</accession>
<evidence type="ECO:0000313" key="1">
    <source>
        <dbReference type="EMBL" id="MBW8271198.1"/>
    </source>
</evidence>
<proteinExistence type="predicted"/>
<sequence>MGLYGVGTHRATDPPRRGGDIFLFSEVGAALHLTPRVSIRSVIHTEPISERGPNGSLRAFHAQAASLEALQLNWRATDALRLYAGKFVAPFGYGHEELPGILPLLRAHETYLIAESVGFGATWTFLDEPRFGEHALSAAAFTLDTSFLSDTAFTRRPCCEGPYTRFARNTRAQGGPGNTGRLDNFAISLDGSRIPWLPDLAYNLGTVSRAPGGDGTAREWGYVVGARYEHRWNEESRTRLYFEHVEFRSAGGRPLVELATETGTTEVPRAERRRFTTLGVQHREGPWRAAVAWQRDQRKRSVGTGPAEQWFEVSSGRELGGGFGFDLGWQHARIAQDGGRRGEAQAVLAVLRWHGGI</sequence>
<gene>
    <name evidence="1" type="ORF">K1J50_17095</name>
</gene>
<comment type="caution">
    <text evidence="1">The sequence shown here is derived from an EMBL/GenBank/DDBJ whole genome shotgun (WGS) entry which is preliminary data.</text>
</comment>
<dbReference type="Proteomes" id="UP001519924">
    <property type="component" value="Unassembled WGS sequence"/>
</dbReference>
<keyword evidence="2" id="KW-1185">Reference proteome</keyword>
<evidence type="ECO:0000313" key="2">
    <source>
        <dbReference type="Proteomes" id="UP001519924"/>
    </source>
</evidence>
<dbReference type="RefSeq" id="WP_220118975.1">
    <property type="nucleotide sequence ID" value="NZ_JAHZUY010000076.1"/>
</dbReference>
<protein>
    <submittedName>
        <fullName evidence="1">Uncharacterized protein</fullName>
    </submittedName>
</protein>
<dbReference type="EMBL" id="JAHZUY010000076">
    <property type="protein sequence ID" value="MBW8271198.1"/>
    <property type="molecule type" value="Genomic_DNA"/>
</dbReference>
<name>A0ABS7F7A5_9PROT</name>
<organism evidence="1 2">
    <name type="scientific">Caldovatus aquaticus</name>
    <dbReference type="NCBI Taxonomy" id="2865671"/>
    <lineage>
        <taxon>Bacteria</taxon>
        <taxon>Pseudomonadati</taxon>
        <taxon>Pseudomonadota</taxon>
        <taxon>Alphaproteobacteria</taxon>
        <taxon>Acetobacterales</taxon>
        <taxon>Roseomonadaceae</taxon>
        <taxon>Caldovatus</taxon>
    </lineage>
</organism>